<reference evidence="2" key="1">
    <citation type="submission" date="2017-08" db="EMBL/GenBank/DDBJ databases">
        <title>Direct submision.</title>
        <authorList>
            <person name="Kim S.-J."/>
            <person name="Rhee S.-K."/>
        </authorList>
    </citation>
    <scope>NUCLEOTIDE SEQUENCE [LARGE SCALE GENOMIC DNA]</scope>
    <source>
        <strain evidence="2">GI5</strain>
    </source>
</reference>
<evidence type="ECO:0000313" key="1">
    <source>
        <dbReference type="EMBL" id="AUM13175.1"/>
    </source>
</evidence>
<keyword evidence="2" id="KW-1185">Reference proteome</keyword>
<gene>
    <name evidence="1" type="ORF">Kalk_12380</name>
</gene>
<name>A0A2K9LNX6_9GAMM</name>
<sequence length="293" mass="33314">MLKLFRSTKANKATPKAVSIIPQRMNFNFNNVPKHWYDNEPVQTHLLNALSLTFPDGERFFVDSVRAFRHVAQSKKQQKEISGFIGQEAMHSLEHDTFNKMLAMMGYQKEAEGGQALAQKFIAGGRKSLSDVEQLATTAALEHITAIMAQWLLSKHNVIDKIDPSVRQLWLWHAIEETEHKAVAFDLLDQVTDGDYLMRVKVMAPATWFLLLYTFGYTAAFLRKDGLLNQPLTLAKGVWQLAKPGGLFATVVPAWFQYFKPGFHPWDDDDSYLIEQWRALLQQPPQAPQAKAA</sequence>
<proteinExistence type="predicted"/>
<dbReference type="Proteomes" id="UP000235116">
    <property type="component" value="Chromosome"/>
</dbReference>
<organism evidence="1 2">
    <name type="scientific">Ketobacter alkanivorans</name>
    <dbReference type="NCBI Taxonomy" id="1917421"/>
    <lineage>
        <taxon>Bacteria</taxon>
        <taxon>Pseudomonadati</taxon>
        <taxon>Pseudomonadota</taxon>
        <taxon>Gammaproteobacteria</taxon>
        <taxon>Pseudomonadales</taxon>
        <taxon>Ketobacteraceae</taxon>
        <taxon>Ketobacter</taxon>
    </lineage>
</organism>
<dbReference type="AlphaFoldDB" id="A0A2K9LNX6"/>
<dbReference type="InterPro" id="IPR016516">
    <property type="entry name" value="UCP07580"/>
</dbReference>
<protein>
    <recommendedName>
        <fullName evidence="3">Metal-dependent hydrolase</fullName>
    </recommendedName>
</protein>
<dbReference type="OrthoDB" id="5727566at2"/>
<accession>A0A2K9LNX6</accession>
<dbReference type="EMBL" id="CP022684">
    <property type="protein sequence ID" value="AUM13175.1"/>
    <property type="molecule type" value="Genomic_DNA"/>
</dbReference>
<evidence type="ECO:0008006" key="3">
    <source>
        <dbReference type="Google" id="ProtNLM"/>
    </source>
</evidence>
<dbReference type="RefSeq" id="WP_101894553.1">
    <property type="nucleotide sequence ID" value="NZ_CP022684.1"/>
</dbReference>
<dbReference type="Pfam" id="PF10118">
    <property type="entry name" value="Metal_hydrol"/>
    <property type="match status" value="1"/>
</dbReference>
<evidence type="ECO:0000313" key="2">
    <source>
        <dbReference type="Proteomes" id="UP000235116"/>
    </source>
</evidence>
<dbReference type="PANTHER" id="PTHR39456:SF1">
    <property type="entry name" value="METAL-DEPENDENT HYDROLASE"/>
    <property type="match status" value="1"/>
</dbReference>
<dbReference type="PIRSF" id="PIRSF007580">
    <property type="entry name" value="UCP07580"/>
    <property type="match status" value="1"/>
</dbReference>
<dbReference type="KEGG" id="kak:Kalk_12380"/>
<dbReference type="PANTHER" id="PTHR39456">
    <property type="entry name" value="METAL-DEPENDENT HYDROLASE"/>
    <property type="match status" value="1"/>
</dbReference>